<dbReference type="Pfam" id="PF02301">
    <property type="entry name" value="HORMA"/>
    <property type="match status" value="1"/>
</dbReference>
<evidence type="ECO:0000256" key="3">
    <source>
        <dbReference type="ARBA" id="ARBA00022618"/>
    </source>
</evidence>
<accession>A0A7S1G3K4</accession>
<dbReference type="SUPFAM" id="SSF56019">
    <property type="entry name" value="The spindle assembly checkpoint protein mad2"/>
    <property type="match status" value="1"/>
</dbReference>
<evidence type="ECO:0000256" key="6">
    <source>
        <dbReference type="ARBA" id="ARBA00023306"/>
    </source>
</evidence>
<dbReference type="PANTHER" id="PTHR11842">
    <property type="entry name" value="MITOTIC SPINDLE ASSEMBLY CHECKPOINT PROTEIN MAD2"/>
    <property type="match status" value="1"/>
</dbReference>
<keyword evidence="6" id="KW-0131">Cell cycle</keyword>
<name>A0A7S1G3K4_9STRA</name>
<dbReference type="FunFam" id="3.30.900.10:FF:000002">
    <property type="entry name" value="Mitotic spindle assembly checkpoint protein MAD2A"/>
    <property type="match status" value="1"/>
</dbReference>
<dbReference type="PROSITE" id="PS50815">
    <property type="entry name" value="HORMA"/>
    <property type="match status" value="1"/>
</dbReference>
<evidence type="ECO:0000313" key="8">
    <source>
        <dbReference type="EMBL" id="CAD8907677.1"/>
    </source>
</evidence>
<dbReference type="AlphaFoldDB" id="A0A7S1G3K4"/>
<proteinExistence type="inferred from homology"/>
<sequence>MAAAGTATDTKNIITLKGSVEIVTEFFGFSINSILYQRGIYPPESFSAVSQYGLSMLVTTDDGLKGYLSQVLGQLSSWLSRGEVQKLVVVITGVDSGDVLERWVFNVETDKSITASGGGVEKSAKEIQKEIQAIIRQITASVSFLPLLDEPCTFDLLVYTDADTDVPRSWEESDPQYISNSTEVRLRSFTTKVHKVDAMVAYKTGDDDDV</sequence>
<keyword evidence="4" id="KW-0498">Mitosis</keyword>
<keyword evidence="3" id="KW-0132">Cell division</keyword>
<dbReference type="GO" id="GO:0000776">
    <property type="term" value="C:kinetochore"/>
    <property type="evidence" value="ECO:0007669"/>
    <property type="project" value="TreeGrafter"/>
</dbReference>
<dbReference type="GO" id="GO:0007094">
    <property type="term" value="P:mitotic spindle assembly checkpoint signaling"/>
    <property type="evidence" value="ECO:0007669"/>
    <property type="project" value="TreeGrafter"/>
</dbReference>
<evidence type="ECO:0000256" key="4">
    <source>
        <dbReference type="ARBA" id="ARBA00022776"/>
    </source>
</evidence>
<evidence type="ECO:0000259" key="7">
    <source>
        <dbReference type="PROSITE" id="PS50815"/>
    </source>
</evidence>
<dbReference type="EMBL" id="HBFS01001312">
    <property type="protein sequence ID" value="CAD8907677.1"/>
    <property type="molecule type" value="Transcribed_RNA"/>
</dbReference>
<comment type="similarity">
    <text evidence="2">Belongs to the MAD2 family.</text>
</comment>
<dbReference type="GO" id="GO:0005654">
    <property type="term" value="C:nucleoplasm"/>
    <property type="evidence" value="ECO:0007669"/>
    <property type="project" value="TreeGrafter"/>
</dbReference>
<gene>
    <name evidence="8" type="ORF">BSP0115_LOCUS873</name>
</gene>
<dbReference type="Gene3D" id="3.30.900.10">
    <property type="entry name" value="HORMA domain"/>
    <property type="match status" value="1"/>
</dbReference>
<feature type="domain" description="HORMA" evidence="7">
    <location>
        <begin position="17"/>
        <end position="200"/>
    </location>
</feature>
<dbReference type="GO" id="GO:0005737">
    <property type="term" value="C:cytoplasm"/>
    <property type="evidence" value="ECO:0007669"/>
    <property type="project" value="TreeGrafter"/>
</dbReference>
<dbReference type="InterPro" id="IPR036570">
    <property type="entry name" value="HORMA_dom_sf"/>
</dbReference>
<dbReference type="InterPro" id="IPR045091">
    <property type="entry name" value="Mad2-like"/>
</dbReference>
<keyword evidence="5" id="KW-0539">Nucleus</keyword>
<evidence type="ECO:0000256" key="1">
    <source>
        <dbReference type="ARBA" id="ARBA00004123"/>
    </source>
</evidence>
<evidence type="ECO:0000256" key="5">
    <source>
        <dbReference type="ARBA" id="ARBA00023242"/>
    </source>
</evidence>
<evidence type="ECO:0000256" key="2">
    <source>
        <dbReference type="ARBA" id="ARBA00010348"/>
    </source>
</evidence>
<protein>
    <recommendedName>
        <fullName evidence="7">HORMA domain-containing protein</fullName>
    </recommendedName>
</protein>
<reference evidence="8" key="1">
    <citation type="submission" date="2021-01" db="EMBL/GenBank/DDBJ databases">
        <authorList>
            <person name="Corre E."/>
            <person name="Pelletier E."/>
            <person name="Niang G."/>
            <person name="Scheremetjew M."/>
            <person name="Finn R."/>
            <person name="Kale V."/>
            <person name="Holt S."/>
            <person name="Cochrane G."/>
            <person name="Meng A."/>
            <person name="Brown T."/>
            <person name="Cohen L."/>
        </authorList>
    </citation>
    <scope>NUCLEOTIDE SEQUENCE</scope>
    <source>
        <strain evidence="8">Ms1</strain>
    </source>
</reference>
<dbReference type="GO" id="GO:0051301">
    <property type="term" value="P:cell division"/>
    <property type="evidence" value="ECO:0007669"/>
    <property type="project" value="UniProtKB-KW"/>
</dbReference>
<comment type="subcellular location">
    <subcellularLocation>
        <location evidence="1">Nucleus</location>
    </subcellularLocation>
</comment>
<organism evidence="8">
    <name type="scientific">Bicosoecida sp. CB-2014</name>
    <dbReference type="NCBI Taxonomy" id="1486930"/>
    <lineage>
        <taxon>Eukaryota</taxon>
        <taxon>Sar</taxon>
        <taxon>Stramenopiles</taxon>
        <taxon>Bigyra</taxon>
        <taxon>Opalozoa</taxon>
        <taxon>Bicosoecida</taxon>
    </lineage>
</organism>
<dbReference type="InterPro" id="IPR003511">
    <property type="entry name" value="HORMA_dom"/>
</dbReference>
<dbReference type="PANTHER" id="PTHR11842:SF11">
    <property type="entry name" value="MITOTIC SPINDLE ASSEMBLY CHECKPOINT PROTEIN MAD2A"/>
    <property type="match status" value="1"/>
</dbReference>